<comment type="caution">
    <text evidence="3">The sequence shown here is derived from an EMBL/GenBank/DDBJ whole genome shotgun (WGS) entry which is preliminary data.</text>
</comment>
<dbReference type="NCBIfam" id="TIGR04131">
    <property type="entry name" value="Bac_Flav_CTERM"/>
    <property type="match status" value="1"/>
</dbReference>
<feature type="domain" description="IgGFc-binding protein N-terminal" evidence="2">
    <location>
        <begin position="126"/>
        <end position="431"/>
    </location>
</feature>
<dbReference type="InterPro" id="IPR026341">
    <property type="entry name" value="T9SS_type_B"/>
</dbReference>
<feature type="signal peptide" evidence="1">
    <location>
        <begin position="1"/>
        <end position="24"/>
    </location>
</feature>
<dbReference type="PANTHER" id="PTHR46534:SF1">
    <property type="entry name" value="IGGFC-BINDING PROTEIN N-TERMINAL DOMAIN-CONTAINING PROTEIN"/>
    <property type="match status" value="1"/>
</dbReference>
<dbReference type="Pfam" id="PF17517">
    <property type="entry name" value="IgGFc_binding"/>
    <property type="match status" value="1"/>
</dbReference>
<dbReference type="RefSeq" id="WP_191174312.1">
    <property type="nucleotide sequence ID" value="NZ_JACWMW010000001.1"/>
</dbReference>
<evidence type="ECO:0000259" key="2">
    <source>
        <dbReference type="Pfam" id="PF17517"/>
    </source>
</evidence>
<sequence length="903" mass="98041">MNREKALRVLIACVLVCCSYLSFAQGTSSQGKEFWTAYMSHVEDNGESEMALYITADHNTSGVVEIADGSFDPIPFNVTARQITTISIPRAAFLIDENKVLKGLHITAVDNIAVYAHIFSKSVSGATLLLPVNVLGKSYYSINYTQESNANKKTYSVFNIVATEDNTTIEITPSNSLIDGHNKGVPFTIVLSKGEVYQGLSTRDLTNTKIRSISSASGACKKIAVFSGSTKIGIGCRDNNFTSDNLFQQVYPTAAWGKDYITVPLKRRNYDIYRVILSDPNTLLKINGVTIPASNFQNTNYYEFSSTQPNHIIGDKPIQVVQYAVSQGKIENSCNFDTGDLGDPEMIYLNPVEQTLDHVTLYSTSAFLISNHYVNIVIKANMASTFKLDGAPYTDFAELPDGSGYAYAQIRVQAGTHYISAAGGFNAIAYGFGANESYGYSAGANLKNLNEYVSLVDPVTNTDQVSGCSGLNYKLQLVLPYQTTQIKWHFDNASAQIFNNPVGVPFTKDGITLYRYDYPGVNTYLKGNHNVTATVIPNSLTDDCGTSKDIELNFNIADFATAAFTTTGNLCSANEITLHDESIADEGSVTKIKIYWDYLNHPDVFDVFNSGDMPVDKNYKHTYDYSATSTPYTIKMIVYTGENGLCDNGIEHEVIIKGSPSVAINNIGPMCQTDGPVQFVADNKGFAGVGVFSGTGVNSAGVFNPAVSGAGTFTVTYHFIASNGCDATVTQDVIVNALPAINLGDDFTLLEGESVVLPGTASGGGLTYQWQPIRGLDNPNVLNPVCSVAEDTRYKLTVTTAAGCTAYDDIFVKVLKKPVVVNAFTPNGDGINDTWTIKYLDTYPGNTVDIYNRQGEKVYSSVGYASPWDGRFNGNVLPTGTYYYIINPKNGRKVISGNVTIIK</sequence>
<keyword evidence="4" id="KW-1185">Reference proteome</keyword>
<evidence type="ECO:0000313" key="3">
    <source>
        <dbReference type="EMBL" id="MBD1384439.1"/>
    </source>
</evidence>
<evidence type="ECO:0000313" key="4">
    <source>
        <dbReference type="Proteomes" id="UP000618754"/>
    </source>
</evidence>
<dbReference type="Pfam" id="PF13585">
    <property type="entry name" value="CHU_C"/>
    <property type="match status" value="1"/>
</dbReference>
<proteinExistence type="predicted"/>
<dbReference type="Proteomes" id="UP000618754">
    <property type="component" value="Unassembled WGS sequence"/>
</dbReference>
<protein>
    <submittedName>
        <fullName evidence="3">Gliding motility-associated C-terminal domain-containing protein</fullName>
    </submittedName>
</protein>
<reference evidence="3 4" key="1">
    <citation type="submission" date="2020-09" db="EMBL/GenBank/DDBJ databases">
        <title>Novel species of Mucilaginibacter isolated from a glacier on the Tibetan Plateau.</title>
        <authorList>
            <person name="Liu Q."/>
            <person name="Xin Y.-H."/>
        </authorList>
    </citation>
    <scope>NUCLEOTIDE SEQUENCE [LARGE SCALE GENOMIC DNA]</scope>
    <source>
        <strain evidence="3 4">CGMCC 1.13878</strain>
    </source>
</reference>
<keyword evidence="1" id="KW-0732">Signal</keyword>
<accession>A0ABR7X1I1</accession>
<organism evidence="3 4">
    <name type="scientific">Mucilaginibacter rigui</name>
    <dbReference type="NCBI Taxonomy" id="534635"/>
    <lineage>
        <taxon>Bacteria</taxon>
        <taxon>Pseudomonadati</taxon>
        <taxon>Bacteroidota</taxon>
        <taxon>Sphingobacteriia</taxon>
        <taxon>Sphingobacteriales</taxon>
        <taxon>Sphingobacteriaceae</taxon>
        <taxon>Mucilaginibacter</taxon>
    </lineage>
</organism>
<dbReference type="PANTHER" id="PTHR46534">
    <property type="entry name" value="IGGFC_BINDING DOMAIN-CONTAINING PROTEIN"/>
    <property type="match status" value="1"/>
</dbReference>
<dbReference type="EMBL" id="JACWMW010000001">
    <property type="protein sequence ID" value="MBD1384439.1"/>
    <property type="molecule type" value="Genomic_DNA"/>
</dbReference>
<name>A0ABR7X1I1_9SPHI</name>
<evidence type="ECO:0000256" key="1">
    <source>
        <dbReference type="SAM" id="SignalP"/>
    </source>
</evidence>
<feature type="chain" id="PRO_5046775720" evidence="1">
    <location>
        <begin position="25"/>
        <end position="903"/>
    </location>
</feature>
<gene>
    <name evidence="3" type="ORF">IDJ75_04045</name>
</gene>
<dbReference type="InterPro" id="IPR035234">
    <property type="entry name" value="IgGFc-bd_N"/>
</dbReference>